<reference evidence="2 3" key="1">
    <citation type="submission" date="2018-02" db="EMBL/GenBank/DDBJ databases">
        <authorList>
            <person name="Dubost A."/>
        </authorList>
    </citation>
    <scope>NUCLEOTIDE SEQUENCE [LARGE SCALE GENOMIC DNA]</scope>
    <source>
        <strain evidence="3">JV551A3</strain>
    </source>
</reference>
<evidence type="ECO:0000256" key="1">
    <source>
        <dbReference type="SAM" id="MobiDB-lite"/>
    </source>
</evidence>
<evidence type="ECO:0000313" key="2">
    <source>
        <dbReference type="EMBL" id="SPO59695.1"/>
    </source>
</evidence>
<dbReference type="AlphaFoldDB" id="A0AAQ1SS95"/>
<gene>
    <name evidence="2" type="ORF">JV551A3_V1_690011</name>
</gene>
<keyword evidence="3" id="KW-1185">Reference proteome</keyword>
<feature type="region of interest" description="Disordered" evidence="1">
    <location>
        <begin position="26"/>
        <end position="64"/>
    </location>
</feature>
<comment type="caution">
    <text evidence="2">The sequence shown here is derived from an EMBL/GenBank/DDBJ whole genome shotgun (WGS) entry which is preliminary data.</text>
</comment>
<dbReference type="Proteomes" id="UP000294335">
    <property type="component" value="Unassembled WGS sequence"/>
</dbReference>
<name>A0AAQ1SS95_9PSED</name>
<accession>A0AAQ1SS95</accession>
<evidence type="ECO:0000313" key="3">
    <source>
        <dbReference type="Proteomes" id="UP000294335"/>
    </source>
</evidence>
<feature type="compositionally biased region" description="Polar residues" evidence="1">
    <location>
        <begin position="26"/>
        <end position="46"/>
    </location>
</feature>
<protein>
    <submittedName>
        <fullName evidence="2">Uncharacterized protein</fullName>
    </submittedName>
</protein>
<proteinExistence type="predicted"/>
<dbReference type="EMBL" id="OPYN01000069">
    <property type="protein sequence ID" value="SPO59695.1"/>
    <property type="molecule type" value="Genomic_DNA"/>
</dbReference>
<sequence>MNNYLAFANFSFVPLSHIKDTKNEISTAQRVGSNSDPSNRLQQRGKNTGIPAQHRLAAGRHARR</sequence>
<organism evidence="2 3">
    <name type="scientific">Pseudomonas inefficax</name>
    <dbReference type="NCBI Taxonomy" id="2078786"/>
    <lineage>
        <taxon>Bacteria</taxon>
        <taxon>Pseudomonadati</taxon>
        <taxon>Pseudomonadota</taxon>
        <taxon>Gammaproteobacteria</taxon>
        <taxon>Pseudomonadales</taxon>
        <taxon>Pseudomonadaceae</taxon>
        <taxon>Pseudomonas</taxon>
    </lineage>
</organism>